<sequence>MSKELYLIRHGQTESNVNKLTIGHTDIGLTEHGTQEVRELALHLQSLNVLPSMIYSSPLLRARRTAEILQTTLGGSLCFDERLKEINYGDYEGSTRDVLWELEFGYHIEKMRAGNAETVQEVEKRISEFMESLIDNTETTLVVAHGMILSVFSQVLLGLDRSFSTVQALKNADYNYFSVEVNSERMLIVMRTQMNSLRGRLEFRR</sequence>
<feature type="binding site" evidence="4">
    <location>
        <begin position="9"/>
        <end position="16"/>
    </location>
    <ligand>
        <name>substrate</name>
    </ligand>
</feature>
<dbReference type="STRING" id="1618578.UV74_C0013G0147"/>
<proteinExistence type="predicted"/>
<feature type="binding site" evidence="4">
    <location>
        <position position="61"/>
    </location>
    <ligand>
        <name>substrate</name>
    </ligand>
</feature>
<dbReference type="PANTHER" id="PTHR48100">
    <property type="entry name" value="BROAD-SPECIFICITY PHOSPHATASE YOR283W-RELATED"/>
    <property type="match status" value="1"/>
</dbReference>
<feature type="binding site" evidence="4">
    <location>
        <begin position="85"/>
        <end position="88"/>
    </location>
    <ligand>
        <name>substrate</name>
    </ligand>
</feature>
<dbReference type="InterPro" id="IPR029033">
    <property type="entry name" value="His_PPase_superfam"/>
</dbReference>
<dbReference type="CDD" id="cd07067">
    <property type="entry name" value="HP_PGM_like"/>
    <property type="match status" value="1"/>
</dbReference>
<dbReference type="InterPro" id="IPR001345">
    <property type="entry name" value="PG/BPGM_mutase_AS"/>
</dbReference>
<dbReference type="Gene3D" id="3.40.50.1240">
    <property type="entry name" value="Phosphoglycerate mutase-like"/>
    <property type="match status" value="1"/>
</dbReference>
<evidence type="ECO:0000256" key="4">
    <source>
        <dbReference type="PIRSR" id="PIRSR613078-2"/>
    </source>
</evidence>
<evidence type="ECO:0000313" key="5">
    <source>
        <dbReference type="EMBL" id="KKS97025.1"/>
    </source>
</evidence>
<dbReference type="GO" id="GO:0005737">
    <property type="term" value="C:cytoplasm"/>
    <property type="evidence" value="ECO:0007669"/>
    <property type="project" value="TreeGrafter"/>
</dbReference>
<dbReference type="SMART" id="SM00855">
    <property type="entry name" value="PGAM"/>
    <property type="match status" value="1"/>
</dbReference>
<comment type="caution">
    <text evidence="5">The sequence shown here is derived from an EMBL/GenBank/DDBJ whole genome shotgun (WGS) entry which is preliminary data.</text>
</comment>
<dbReference type="EMBL" id="LCFQ01000013">
    <property type="protein sequence ID" value="KKS97025.1"/>
    <property type="molecule type" value="Genomic_DNA"/>
</dbReference>
<dbReference type="Pfam" id="PF00300">
    <property type="entry name" value="His_Phos_1"/>
    <property type="match status" value="1"/>
</dbReference>
<dbReference type="GO" id="GO:0016791">
    <property type="term" value="F:phosphatase activity"/>
    <property type="evidence" value="ECO:0007669"/>
    <property type="project" value="TreeGrafter"/>
</dbReference>
<dbReference type="AlphaFoldDB" id="A0A0G1DGM1"/>
<dbReference type="SUPFAM" id="SSF53254">
    <property type="entry name" value="Phosphoglycerate mutase-like"/>
    <property type="match status" value="1"/>
</dbReference>
<feature type="active site" description="Proton donor/acceptor" evidence="3">
    <location>
        <position position="85"/>
    </location>
</feature>
<evidence type="ECO:0000256" key="3">
    <source>
        <dbReference type="PIRSR" id="PIRSR613078-1"/>
    </source>
</evidence>
<evidence type="ECO:0000256" key="1">
    <source>
        <dbReference type="ARBA" id="ARBA00023152"/>
    </source>
</evidence>
<accession>A0A0G1DGM1</accession>
<evidence type="ECO:0000313" key="6">
    <source>
        <dbReference type="Proteomes" id="UP000034090"/>
    </source>
</evidence>
<dbReference type="PROSITE" id="PS00175">
    <property type="entry name" value="PG_MUTASE"/>
    <property type="match status" value="1"/>
</dbReference>
<feature type="active site" description="Tele-phosphohistidine intermediate" evidence="3">
    <location>
        <position position="10"/>
    </location>
</feature>
<protein>
    <submittedName>
        <fullName evidence="5">Phosphoglycerate mutase</fullName>
    </submittedName>
</protein>
<reference evidence="5 6" key="1">
    <citation type="journal article" date="2015" name="Nature">
        <title>rRNA introns, odd ribosomes, and small enigmatic genomes across a large radiation of phyla.</title>
        <authorList>
            <person name="Brown C.T."/>
            <person name="Hug L.A."/>
            <person name="Thomas B.C."/>
            <person name="Sharon I."/>
            <person name="Castelle C.J."/>
            <person name="Singh A."/>
            <person name="Wilkins M.J."/>
            <person name="Williams K.H."/>
            <person name="Banfield J.F."/>
        </authorList>
    </citation>
    <scope>NUCLEOTIDE SEQUENCE [LARGE SCALE GENOMIC DNA]</scope>
</reference>
<gene>
    <name evidence="5" type="ORF">UV74_C0013G0147</name>
</gene>
<name>A0A0G1DGM1_9BACT</name>
<keyword evidence="1" id="KW-0324">Glycolysis</keyword>
<evidence type="ECO:0000256" key="2">
    <source>
        <dbReference type="ARBA" id="ARBA00023235"/>
    </source>
</evidence>
<organism evidence="5 6">
    <name type="scientific">Candidatus Woesebacteria bacterium GW2011_GWB1_43_14</name>
    <dbReference type="NCBI Taxonomy" id="1618578"/>
    <lineage>
        <taxon>Bacteria</taxon>
        <taxon>Candidatus Woeseibacteriota</taxon>
    </lineage>
</organism>
<keyword evidence="2" id="KW-0413">Isomerase</keyword>
<dbReference type="PANTHER" id="PTHR48100:SF1">
    <property type="entry name" value="HISTIDINE PHOSPHATASE FAMILY PROTEIN-RELATED"/>
    <property type="match status" value="1"/>
</dbReference>
<dbReference type="InterPro" id="IPR050275">
    <property type="entry name" value="PGM_Phosphatase"/>
</dbReference>
<dbReference type="Proteomes" id="UP000034090">
    <property type="component" value="Unassembled WGS sequence"/>
</dbReference>
<dbReference type="InterPro" id="IPR013078">
    <property type="entry name" value="His_Pase_superF_clade-1"/>
</dbReference>